<name>A0A7S3MZ30_9SPIT</name>
<evidence type="ECO:0000313" key="2">
    <source>
        <dbReference type="EMBL" id="CAE0328664.1"/>
    </source>
</evidence>
<feature type="transmembrane region" description="Helical" evidence="1">
    <location>
        <begin position="16"/>
        <end position="35"/>
    </location>
</feature>
<evidence type="ECO:0000256" key="1">
    <source>
        <dbReference type="SAM" id="Phobius"/>
    </source>
</evidence>
<keyword evidence="1" id="KW-0812">Transmembrane</keyword>
<gene>
    <name evidence="2" type="ORF">SINC0208_LOCUS9292</name>
</gene>
<keyword evidence="1" id="KW-0472">Membrane</keyword>
<organism evidence="2">
    <name type="scientific">Strombidium inclinatum</name>
    <dbReference type="NCBI Taxonomy" id="197538"/>
    <lineage>
        <taxon>Eukaryota</taxon>
        <taxon>Sar</taxon>
        <taxon>Alveolata</taxon>
        <taxon>Ciliophora</taxon>
        <taxon>Intramacronucleata</taxon>
        <taxon>Spirotrichea</taxon>
        <taxon>Oligotrichia</taxon>
        <taxon>Strombidiidae</taxon>
        <taxon>Strombidium</taxon>
    </lineage>
</organism>
<proteinExistence type="predicted"/>
<sequence>MYKNDEKSSSWMKKGVIGLMVAAVGVASYGGYSYMNSQTAPEISSADEAELYYYGNSCDIDETRNSAGYRKCYSDYNCKGDRKCSAGKYCYGFDHCPSASQCSFWEKSKCTWNSDCRGNRVCSFGNCKGFSRC</sequence>
<dbReference type="AlphaFoldDB" id="A0A7S3MZ30"/>
<accession>A0A7S3MZ30</accession>
<keyword evidence="1" id="KW-1133">Transmembrane helix</keyword>
<reference evidence="2" key="1">
    <citation type="submission" date="2021-01" db="EMBL/GenBank/DDBJ databases">
        <authorList>
            <person name="Corre E."/>
            <person name="Pelletier E."/>
            <person name="Niang G."/>
            <person name="Scheremetjew M."/>
            <person name="Finn R."/>
            <person name="Kale V."/>
            <person name="Holt S."/>
            <person name="Cochrane G."/>
            <person name="Meng A."/>
            <person name="Brown T."/>
            <person name="Cohen L."/>
        </authorList>
    </citation>
    <scope>NUCLEOTIDE SEQUENCE</scope>
    <source>
        <strain evidence="2">S3</strain>
    </source>
</reference>
<dbReference type="EMBL" id="HBIH01023264">
    <property type="protein sequence ID" value="CAE0328664.1"/>
    <property type="molecule type" value="Transcribed_RNA"/>
</dbReference>
<protein>
    <submittedName>
        <fullName evidence="2">Uncharacterized protein</fullName>
    </submittedName>
</protein>